<dbReference type="InterPro" id="IPR032675">
    <property type="entry name" value="LRR_dom_sf"/>
</dbReference>
<dbReference type="SUPFAM" id="SSF52058">
    <property type="entry name" value="L domain-like"/>
    <property type="match status" value="1"/>
</dbReference>
<protein>
    <recommendedName>
        <fullName evidence="6">F-box domain-containing protein</fullName>
    </recommendedName>
</protein>
<evidence type="ECO:0008006" key="6">
    <source>
        <dbReference type="Google" id="ProtNLM"/>
    </source>
</evidence>
<name>A0AAN9SF11_PSOTE</name>
<dbReference type="Pfam" id="PF24758">
    <property type="entry name" value="LRR_At5g56370"/>
    <property type="match status" value="1"/>
</dbReference>
<evidence type="ECO:0000313" key="4">
    <source>
        <dbReference type="EMBL" id="KAK7395448.1"/>
    </source>
</evidence>
<dbReference type="Gene3D" id="3.80.10.10">
    <property type="entry name" value="Ribonuclease Inhibitor"/>
    <property type="match status" value="1"/>
</dbReference>
<organism evidence="4 5">
    <name type="scientific">Psophocarpus tetragonolobus</name>
    <name type="common">Winged bean</name>
    <name type="synonym">Dolichos tetragonolobus</name>
    <dbReference type="NCBI Taxonomy" id="3891"/>
    <lineage>
        <taxon>Eukaryota</taxon>
        <taxon>Viridiplantae</taxon>
        <taxon>Streptophyta</taxon>
        <taxon>Embryophyta</taxon>
        <taxon>Tracheophyta</taxon>
        <taxon>Spermatophyta</taxon>
        <taxon>Magnoliopsida</taxon>
        <taxon>eudicotyledons</taxon>
        <taxon>Gunneridae</taxon>
        <taxon>Pentapetalae</taxon>
        <taxon>rosids</taxon>
        <taxon>fabids</taxon>
        <taxon>Fabales</taxon>
        <taxon>Fabaceae</taxon>
        <taxon>Papilionoideae</taxon>
        <taxon>50 kb inversion clade</taxon>
        <taxon>NPAAA clade</taxon>
        <taxon>indigoferoid/millettioid clade</taxon>
        <taxon>Phaseoleae</taxon>
        <taxon>Psophocarpus</taxon>
    </lineage>
</organism>
<dbReference type="InterPro" id="IPR050232">
    <property type="entry name" value="FBL13/AtMIF1-like"/>
</dbReference>
<dbReference type="Pfam" id="PF00646">
    <property type="entry name" value="F-box"/>
    <property type="match status" value="1"/>
</dbReference>
<dbReference type="PANTHER" id="PTHR31900:SF30">
    <property type="entry name" value="SUPERFAMILY PROTEIN, PUTATIVE-RELATED"/>
    <property type="match status" value="1"/>
</dbReference>
<proteinExistence type="predicted"/>
<dbReference type="EMBL" id="JAYMYS010000004">
    <property type="protein sequence ID" value="KAK7395448.1"/>
    <property type="molecule type" value="Genomic_DNA"/>
</dbReference>
<dbReference type="InterPro" id="IPR055411">
    <property type="entry name" value="LRR_FXL15/At3g58940/PEG3-like"/>
</dbReference>
<feature type="domain" description="F-box/LRR-repeat protein 15/At3g58940/PEG3-like LRR" evidence="3">
    <location>
        <begin position="138"/>
        <end position="359"/>
    </location>
</feature>
<comment type="caution">
    <text evidence="4">The sequence shown here is derived from an EMBL/GenBank/DDBJ whole genome shotgun (WGS) entry which is preliminary data.</text>
</comment>
<feature type="region of interest" description="Disordered" evidence="1">
    <location>
        <begin position="1"/>
        <end position="24"/>
    </location>
</feature>
<evidence type="ECO:0000259" key="2">
    <source>
        <dbReference type="Pfam" id="PF00646"/>
    </source>
</evidence>
<evidence type="ECO:0000259" key="3">
    <source>
        <dbReference type="Pfam" id="PF24758"/>
    </source>
</evidence>
<dbReference type="PANTHER" id="PTHR31900">
    <property type="entry name" value="F-BOX/RNI SUPERFAMILY PROTEIN-RELATED"/>
    <property type="match status" value="1"/>
</dbReference>
<dbReference type="AlphaFoldDB" id="A0AAN9SF11"/>
<dbReference type="Proteomes" id="UP001386955">
    <property type="component" value="Unassembled WGS sequence"/>
</dbReference>
<keyword evidence="5" id="KW-1185">Reference proteome</keyword>
<sequence length="492" mass="56213">MADPRERKTIKMTPEGDNDNDNNNVDRLSALSDCVLLHILSLLNTKEAAATSKLSTTWRNLFLLLPHIDLPFSLNDNASDSERDRLFNHFRLFTDRVLHQRSNAPIRKIRFYVTHFVERFSPGFESLLVSTASAISTYKVQELDIVVKKDKTATQPFSVTIPHGIFISETLVRLNLSLSVGWNVPKCVWLPNLKHLCLILFRLEDDDSVQRLLQGCPSLENLVLILRSSKVSEIGEGVQVESSFNVIVKSKSLQWLACSLKGPHKVFVDAPNLKTFAIKGTVLELQLSQTIASIRKAVIDAEFMFHLVNINDLLMRAQHASTFFSSLKHVKSLSLSKKIMKALFMSSSAMPAFRNLMKLRLMPDYFHNLPCPMISHVLLHLFKNSPNLKIIIFSEVLTNYYGEDDELDYVLPLTFIEHLDVIDIESFQGGELEFKLVKFFLIKGKSLKRISLERYGWKSVPKDCKRILSFKKCTEDCQIVFREKRNGRNLSP</sequence>
<evidence type="ECO:0000256" key="1">
    <source>
        <dbReference type="SAM" id="MobiDB-lite"/>
    </source>
</evidence>
<evidence type="ECO:0000313" key="5">
    <source>
        <dbReference type="Proteomes" id="UP001386955"/>
    </source>
</evidence>
<reference evidence="4 5" key="1">
    <citation type="submission" date="2024-01" db="EMBL/GenBank/DDBJ databases">
        <title>The genomes of 5 underutilized Papilionoideae crops provide insights into root nodulation and disease resistanc.</title>
        <authorList>
            <person name="Jiang F."/>
        </authorList>
    </citation>
    <scope>NUCLEOTIDE SEQUENCE [LARGE SCALE GENOMIC DNA]</scope>
    <source>
        <strain evidence="4">DUOXIRENSHENG_FW03</strain>
        <tissue evidence="4">Leaves</tissue>
    </source>
</reference>
<dbReference type="SUPFAM" id="SSF81383">
    <property type="entry name" value="F-box domain"/>
    <property type="match status" value="1"/>
</dbReference>
<feature type="domain" description="F-box" evidence="2">
    <location>
        <begin position="28"/>
        <end position="62"/>
    </location>
</feature>
<gene>
    <name evidence="4" type="ORF">VNO78_16006</name>
</gene>
<dbReference type="InterPro" id="IPR001810">
    <property type="entry name" value="F-box_dom"/>
</dbReference>
<dbReference type="InterPro" id="IPR036047">
    <property type="entry name" value="F-box-like_dom_sf"/>
</dbReference>
<accession>A0AAN9SF11</accession>